<dbReference type="InterPro" id="IPR000307">
    <property type="entry name" value="Ribosomal_bS16"/>
</dbReference>
<comment type="similarity">
    <text evidence="3">Belongs to the KhpA RNA-binding protein family.</text>
</comment>
<protein>
    <recommendedName>
        <fullName evidence="3 4">Multifunctional fusion protein</fullName>
    </recommendedName>
    <domain>
        <recommendedName>
            <fullName evidence="3">RNA-binding protein KhpA</fullName>
        </recommendedName>
        <alternativeName>
            <fullName evidence="3">KH-domain protein A</fullName>
        </alternativeName>
    </domain>
    <domain>
        <recommendedName>
            <fullName evidence="4">Small ribosomal subunit protein bS16</fullName>
        </recommendedName>
    </domain>
</protein>
<dbReference type="SUPFAM" id="SSF54565">
    <property type="entry name" value="Ribosomal protein S16"/>
    <property type="match status" value="1"/>
</dbReference>
<dbReference type="Gene3D" id="3.30.300.20">
    <property type="match status" value="1"/>
</dbReference>
<sequence>MLTIRLQRMGKTKRPSYRFIVSENHRDTQAGSLEILGYYNPVEKDKTLQLNKDRVEYWLSVGAQASATVHNILVKEGIVKGKKEKSVYLSKKRQGKLAAKKAAAAPAEPAAPAAAPEAGMADMHPDQQFLEYVVKAIVNNPDSVRTTRTVDERGVLITLDVSPTDIGYVIGRQGQTVRAIRTLLRVVGAKNNASVNLKINEPEGGRRAPRPMSEAPVASADVDTSAIDNIEI</sequence>
<dbReference type="GO" id="GO:0003735">
    <property type="term" value="F:structural constituent of ribosome"/>
    <property type="evidence" value="ECO:0007669"/>
    <property type="project" value="InterPro"/>
</dbReference>
<dbReference type="STRING" id="1619044.UY92_C0009G0074"/>
<accession>A0A0G1YGF1</accession>
<dbReference type="CDD" id="cd22533">
    <property type="entry name" value="KH-II_YlqC-like"/>
    <property type="match status" value="1"/>
</dbReference>
<comment type="subcellular location">
    <subcellularLocation>
        <location evidence="3">Cytoplasm</location>
    </subcellularLocation>
</comment>
<name>A0A0G1YGF1_9BACT</name>
<dbReference type="GO" id="GO:0071555">
    <property type="term" value="P:cell wall organization"/>
    <property type="evidence" value="ECO:0007669"/>
    <property type="project" value="UniProtKB-KW"/>
</dbReference>
<comment type="subunit">
    <text evidence="3">Forms a complex with KhpB.</text>
</comment>
<dbReference type="InterPro" id="IPR009019">
    <property type="entry name" value="KH_sf_prok-type"/>
</dbReference>
<keyword evidence="3" id="KW-0133">Cell shape</keyword>
<dbReference type="GO" id="GO:0009252">
    <property type="term" value="P:peptidoglycan biosynthetic process"/>
    <property type="evidence" value="ECO:0007669"/>
    <property type="project" value="UniProtKB-UniRule"/>
</dbReference>
<evidence type="ECO:0000256" key="5">
    <source>
        <dbReference type="SAM" id="MobiDB-lite"/>
    </source>
</evidence>
<keyword evidence="3" id="KW-0963">Cytoplasm</keyword>
<dbReference type="Pfam" id="PF13083">
    <property type="entry name" value="KH_KhpA-B"/>
    <property type="match status" value="1"/>
</dbReference>
<dbReference type="Pfam" id="PF00886">
    <property type="entry name" value="Ribosomal_S16"/>
    <property type="match status" value="1"/>
</dbReference>
<dbReference type="InterPro" id="IPR015946">
    <property type="entry name" value="KH_dom-like_a/b"/>
</dbReference>
<keyword evidence="2 4" id="KW-0687">Ribonucleoprotein</keyword>
<dbReference type="EMBL" id="LCRX01000009">
    <property type="protein sequence ID" value="KKW42270.1"/>
    <property type="molecule type" value="Genomic_DNA"/>
</dbReference>
<reference evidence="6 7" key="1">
    <citation type="journal article" date="2015" name="Nature">
        <title>rRNA introns, odd ribosomes, and small enigmatic genomes across a large radiation of phyla.</title>
        <authorList>
            <person name="Brown C.T."/>
            <person name="Hug L.A."/>
            <person name="Thomas B.C."/>
            <person name="Sharon I."/>
            <person name="Castelle C.J."/>
            <person name="Singh A."/>
            <person name="Wilkins M.J."/>
            <person name="Williams K.H."/>
            <person name="Banfield J.F."/>
        </authorList>
    </citation>
    <scope>NUCLEOTIDE SEQUENCE [LARGE SCALE GENOMIC DNA]</scope>
</reference>
<dbReference type="GO" id="GO:0006412">
    <property type="term" value="P:translation"/>
    <property type="evidence" value="ECO:0007669"/>
    <property type="project" value="UniProtKB-UniRule"/>
</dbReference>
<keyword evidence="3" id="KW-0961">Cell wall biogenesis/degradation</keyword>
<dbReference type="HAMAP" id="MF_00088">
    <property type="entry name" value="KhpA"/>
    <property type="match status" value="1"/>
</dbReference>
<dbReference type="HAMAP" id="MF_00385">
    <property type="entry name" value="Ribosomal_bS16"/>
    <property type="match status" value="1"/>
</dbReference>
<dbReference type="SUPFAM" id="SSF54814">
    <property type="entry name" value="Prokaryotic type KH domain (KH-domain type II)"/>
    <property type="match status" value="1"/>
</dbReference>
<comment type="caution">
    <text evidence="6">The sequence shown here is derived from an EMBL/GenBank/DDBJ whole genome shotgun (WGS) entry which is preliminary data.</text>
</comment>
<evidence type="ECO:0000256" key="2">
    <source>
        <dbReference type="ARBA" id="ARBA00023274"/>
    </source>
</evidence>
<dbReference type="GO" id="GO:0015935">
    <property type="term" value="C:small ribosomal subunit"/>
    <property type="evidence" value="ECO:0007669"/>
    <property type="project" value="TreeGrafter"/>
</dbReference>
<evidence type="ECO:0000256" key="3">
    <source>
        <dbReference type="HAMAP-Rule" id="MF_00088"/>
    </source>
</evidence>
<dbReference type="GO" id="GO:0003723">
    <property type="term" value="F:RNA binding"/>
    <property type="evidence" value="ECO:0007669"/>
    <property type="project" value="UniProtKB-UniRule"/>
</dbReference>
<keyword evidence="3" id="KW-0143">Chaperone</keyword>
<keyword evidence="3" id="KW-0694">RNA-binding</keyword>
<dbReference type="PANTHER" id="PTHR12919">
    <property type="entry name" value="30S RIBOSOMAL PROTEIN S16"/>
    <property type="match status" value="1"/>
</dbReference>
<gene>
    <name evidence="4" type="primary">rpsP</name>
    <name evidence="3" type="synonym">khpA</name>
    <name evidence="6" type="ORF">UY92_C0009G0074</name>
</gene>
<dbReference type="PANTHER" id="PTHR12919:SF20">
    <property type="entry name" value="SMALL RIBOSOMAL SUBUNIT PROTEIN BS16M"/>
    <property type="match status" value="1"/>
</dbReference>
<comment type="similarity">
    <text evidence="4">Belongs to the bacterial ribosomal protein bS16 family.</text>
</comment>
<dbReference type="GO" id="GO:0005737">
    <property type="term" value="C:cytoplasm"/>
    <property type="evidence" value="ECO:0007669"/>
    <property type="project" value="UniProtKB-SubCell"/>
</dbReference>
<evidence type="ECO:0000256" key="4">
    <source>
        <dbReference type="HAMAP-Rule" id="MF_00385"/>
    </source>
</evidence>
<dbReference type="Gene3D" id="3.30.1320.10">
    <property type="match status" value="1"/>
</dbReference>
<evidence type="ECO:0000256" key="1">
    <source>
        <dbReference type="ARBA" id="ARBA00022980"/>
    </source>
</evidence>
<feature type="region of interest" description="Disordered" evidence="5">
    <location>
        <begin position="199"/>
        <end position="224"/>
    </location>
</feature>
<organism evidence="6 7">
    <name type="scientific">Candidatus Magasanikbacteria bacterium GW2011_GWA2_56_11</name>
    <dbReference type="NCBI Taxonomy" id="1619044"/>
    <lineage>
        <taxon>Bacteria</taxon>
        <taxon>Candidatus Magasanikiibacteriota</taxon>
    </lineage>
</organism>
<dbReference type="InterPro" id="IPR023803">
    <property type="entry name" value="Ribosomal_bS16_dom_sf"/>
</dbReference>
<dbReference type="AlphaFoldDB" id="A0A0G1YGF1"/>
<comment type="function">
    <text evidence="3">A probable RNA chaperone. Forms a complex with KhpB which binds to cellular RNA and controls its expression. Plays a role in peptidoglycan (PG) homeostasis and cell length regulation.</text>
</comment>
<dbReference type="NCBIfam" id="TIGR00002">
    <property type="entry name" value="S16"/>
    <property type="match status" value="1"/>
</dbReference>
<evidence type="ECO:0000313" key="6">
    <source>
        <dbReference type="EMBL" id="KKW42270.1"/>
    </source>
</evidence>
<dbReference type="InterPro" id="IPR020627">
    <property type="entry name" value="KhpA"/>
</dbReference>
<evidence type="ECO:0000313" key="7">
    <source>
        <dbReference type="Proteomes" id="UP000033870"/>
    </source>
</evidence>
<proteinExistence type="inferred from homology"/>
<keyword evidence="1 4" id="KW-0689">Ribosomal protein</keyword>
<dbReference type="Proteomes" id="UP000033870">
    <property type="component" value="Unassembled WGS sequence"/>
</dbReference>
<dbReference type="GO" id="GO:0008360">
    <property type="term" value="P:regulation of cell shape"/>
    <property type="evidence" value="ECO:0007669"/>
    <property type="project" value="UniProtKB-KW"/>
</dbReference>